<gene>
    <name evidence="2" type="ORF">CIL65_21085</name>
</gene>
<keyword evidence="1" id="KW-1133">Transmembrane helix</keyword>
<comment type="caution">
    <text evidence="2">The sequence shown here is derived from an EMBL/GenBank/DDBJ whole genome shotgun (WGS) entry which is preliminary data.</text>
</comment>
<feature type="transmembrane region" description="Helical" evidence="1">
    <location>
        <begin position="60"/>
        <end position="83"/>
    </location>
</feature>
<evidence type="ECO:0000256" key="1">
    <source>
        <dbReference type="SAM" id="Phobius"/>
    </source>
</evidence>
<dbReference type="AlphaFoldDB" id="A0A609WAP1"/>
<reference evidence="2" key="1">
    <citation type="submission" date="2018-06" db="EMBL/GenBank/DDBJ databases">
        <authorList>
            <consortium name="PulseNet: The National Subtyping Network for Foodborne Disease Surveillance"/>
            <person name="Tarr C.L."/>
            <person name="Trees E."/>
            <person name="Katz L.S."/>
            <person name="Carleton-Romer H.A."/>
            <person name="Stroika S."/>
            <person name="Kucerova Z."/>
            <person name="Roache K.F."/>
            <person name="Sabol A.L."/>
            <person name="Besser J."/>
            <person name="Gerner-Smidt P."/>
        </authorList>
    </citation>
    <scope>NUCLEOTIDE SEQUENCE</scope>
    <source>
        <strain evidence="2">PNUSAS019523</strain>
    </source>
</reference>
<sequence>MKSNDNWNGTTKKEDEISLDDSTITISLSKEDEEAEKKQSLRKRFNIENHLENAAMSGGVIVVILGMIIYLPVILVMMTGLMIRELIDTVREW</sequence>
<dbReference type="EMBL" id="AAKTKA010000050">
    <property type="protein sequence ID" value="ECV4808301.1"/>
    <property type="molecule type" value="Genomic_DNA"/>
</dbReference>
<name>A0A609WAP1_SALET</name>
<keyword evidence="1" id="KW-0472">Membrane</keyword>
<keyword evidence="1" id="KW-0812">Transmembrane</keyword>
<proteinExistence type="predicted"/>
<organism evidence="2">
    <name type="scientific">Salmonella enterica subsp. enterica serovar Braenderup</name>
    <dbReference type="NCBI Taxonomy" id="149391"/>
    <lineage>
        <taxon>Bacteria</taxon>
        <taxon>Pseudomonadati</taxon>
        <taxon>Pseudomonadota</taxon>
        <taxon>Gammaproteobacteria</taxon>
        <taxon>Enterobacterales</taxon>
        <taxon>Enterobacteriaceae</taxon>
        <taxon>Salmonella</taxon>
    </lineage>
</organism>
<protein>
    <submittedName>
        <fullName evidence="2">Uncharacterized protein</fullName>
    </submittedName>
</protein>
<accession>A0A609WAP1</accession>
<evidence type="ECO:0000313" key="2">
    <source>
        <dbReference type="EMBL" id="ECV4808301.1"/>
    </source>
</evidence>